<reference evidence="10 11" key="1">
    <citation type="submission" date="2018-05" db="EMBL/GenBank/DDBJ databases">
        <title>Genomic Encyclopedia of Type Strains, Phase IV (KMG-IV): sequencing the most valuable type-strain genomes for metagenomic binning, comparative biology and taxonomic classification.</title>
        <authorList>
            <person name="Goeker M."/>
        </authorList>
    </citation>
    <scope>NUCLEOTIDE SEQUENCE [LARGE SCALE GENOMIC DNA]</scope>
    <source>
        <strain evidence="10 11">DSM 18773</strain>
    </source>
</reference>
<evidence type="ECO:0000256" key="2">
    <source>
        <dbReference type="ARBA" id="ARBA00008483"/>
    </source>
</evidence>
<dbReference type="GO" id="GO:0003954">
    <property type="term" value="F:NADH dehydrogenase activity"/>
    <property type="evidence" value="ECO:0007669"/>
    <property type="project" value="TreeGrafter"/>
</dbReference>
<feature type="transmembrane region" description="Helical" evidence="7">
    <location>
        <begin position="170"/>
        <end position="190"/>
    </location>
</feature>
<comment type="similarity">
    <text evidence="2">Belongs to the CPA3 antiporters (TC 2.A.63) subunit A family.</text>
</comment>
<evidence type="ECO:0000256" key="1">
    <source>
        <dbReference type="ARBA" id="ARBA00004651"/>
    </source>
</evidence>
<dbReference type="NCBIfam" id="NF005141">
    <property type="entry name" value="PRK06590.1"/>
    <property type="match status" value="1"/>
</dbReference>
<feature type="transmembrane region" description="Helical" evidence="7">
    <location>
        <begin position="311"/>
        <end position="333"/>
    </location>
</feature>
<feature type="transmembrane region" description="Helical" evidence="7">
    <location>
        <begin position="417"/>
        <end position="437"/>
    </location>
</feature>
<evidence type="ECO:0000256" key="7">
    <source>
        <dbReference type="SAM" id="Phobius"/>
    </source>
</evidence>
<feature type="transmembrane region" description="Helical" evidence="7">
    <location>
        <begin position="611"/>
        <end position="631"/>
    </location>
</feature>
<dbReference type="InterPro" id="IPR001750">
    <property type="entry name" value="ND/Mrp_TM"/>
</dbReference>
<proteinExistence type="inferred from homology"/>
<dbReference type="Pfam" id="PF00662">
    <property type="entry name" value="Proton_antipo_N"/>
    <property type="match status" value="1"/>
</dbReference>
<dbReference type="PANTHER" id="PTHR42829:SF2">
    <property type="entry name" value="NADH-UBIQUINONE OXIDOREDUCTASE CHAIN 5"/>
    <property type="match status" value="1"/>
</dbReference>
<dbReference type="GO" id="GO:0005886">
    <property type="term" value="C:plasma membrane"/>
    <property type="evidence" value="ECO:0007669"/>
    <property type="project" value="UniProtKB-SubCell"/>
</dbReference>
<dbReference type="Pfam" id="PF00361">
    <property type="entry name" value="Proton_antipo_M"/>
    <property type="match status" value="1"/>
</dbReference>
<evidence type="ECO:0000256" key="6">
    <source>
        <dbReference type="RuleBase" id="RU000320"/>
    </source>
</evidence>
<dbReference type="GO" id="GO:0042773">
    <property type="term" value="P:ATP synthesis coupled electron transport"/>
    <property type="evidence" value="ECO:0007669"/>
    <property type="project" value="InterPro"/>
</dbReference>
<keyword evidence="4 7" id="KW-1133">Transmembrane helix</keyword>
<dbReference type="InterPro" id="IPR018393">
    <property type="entry name" value="NADHpl_OxRdtase_5_subgr"/>
</dbReference>
<feature type="transmembrane region" description="Helical" evidence="7">
    <location>
        <begin position="253"/>
        <end position="271"/>
    </location>
</feature>
<evidence type="ECO:0000256" key="3">
    <source>
        <dbReference type="ARBA" id="ARBA00022692"/>
    </source>
</evidence>
<protein>
    <submittedName>
        <fullName evidence="10">NADH dehydrogenase subunit L</fullName>
    </submittedName>
</protein>
<feature type="transmembrane region" description="Helical" evidence="7">
    <location>
        <begin position="83"/>
        <end position="102"/>
    </location>
</feature>
<keyword evidence="5 7" id="KW-0472">Membrane</keyword>
<gene>
    <name evidence="10" type="ORF">C7459_101117</name>
</gene>
<feature type="transmembrane region" description="Helical" evidence="7">
    <location>
        <begin position="139"/>
        <end position="158"/>
    </location>
</feature>
<dbReference type="PANTHER" id="PTHR42829">
    <property type="entry name" value="NADH-UBIQUINONE OXIDOREDUCTASE CHAIN 5"/>
    <property type="match status" value="1"/>
</dbReference>
<dbReference type="Gene3D" id="1.20.5.2700">
    <property type="match status" value="1"/>
</dbReference>
<feature type="transmembrane region" description="Helical" evidence="7">
    <location>
        <begin position="6"/>
        <end position="23"/>
    </location>
</feature>
<feature type="transmembrane region" description="Helical" evidence="7">
    <location>
        <begin position="339"/>
        <end position="357"/>
    </location>
</feature>
<feature type="transmembrane region" description="Helical" evidence="7">
    <location>
        <begin position="458"/>
        <end position="478"/>
    </location>
</feature>
<feature type="domain" description="NADH:quinone oxidoreductase/Mrp antiporter transmembrane" evidence="8">
    <location>
        <begin position="132"/>
        <end position="426"/>
    </location>
</feature>
<dbReference type="InterPro" id="IPR003945">
    <property type="entry name" value="NU5C-like"/>
</dbReference>
<evidence type="ECO:0000259" key="8">
    <source>
        <dbReference type="Pfam" id="PF00361"/>
    </source>
</evidence>
<dbReference type="InterPro" id="IPR001516">
    <property type="entry name" value="Proton_antipo_N"/>
</dbReference>
<comment type="caution">
    <text evidence="10">The sequence shown here is derived from an EMBL/GenBank/DDBJ whole genome shotgun (WGS) entry which is preliminary data.</text>
</comment>
<evidence type="ECO:0000256" key="5">
    <source>
        <dbReference type="ARBA" id="ARBA00023136"/>
    </source>
</evidence>
<feature type="transmembrane region" description="Helical" evidence="7">
    <location>
        <begin position="378"/>
        <end position="397"/>
    </location>
</feature>
<dbReference type="NCBIfam" id="TIGR01974">
    <property type="entry name" value="NDH_I_L"/>
    <property type="match status" value="1"/>
</dbReference>
<dbReference type="GO" id="GO:0008137">
    <property type="term" value="F:NADH dehydrogenase (ubiquinone) activity"/>
    <property type="evidence" value="ECO:0007669"/>
    <property type="project" value="InterPro"/>
</dbReference>
<dbReference type="PRINTS" id="PR01435">
    <property type="entry name" value="NPOXDRDTASE5"/>
</dbReference>
<feature type="transmembrane region" description="Helical" evidence="7">
    <location>
        <begin position="30"/>
        <end position="50"/>
    </location>
</feature>
<feature type="transmembrane region" description="Helical" evidence="7">
    <location>
        <begin position="210"/>
        <end position="232"/>
    </location>
</feature>
<dbReference type="Proteomes" id="UP000245634">
    <property type="component" value="Unassembled WGS sequence"/>
</dbReference>
<dbReference type="EMBL" id="QGGL01000001">
    <property type="protein sequence ID" value="PWK16254.1"/>
    <property type="molecule type" value="Genomic_DNA"/>
</dbReference>
<dbReference type="RefSeq" id="WP_109685191.1">
    <property type="nucleotide sequence ID" value="NZ_QGGL01000001.1"/>
</dbReference>
<accession>A0A316DDZ5</accession>
<organism evidence="10 11">
    <name type="scientific">Tumebacillus permanentifrigoris</name>
    <dbReference type="NCBI Taxonomy" id="378543"/>
    <lineage>
        <taxon>Bacteria</taxon>
        <taxon>Bacillati</taxon>
        <taxon>Bacillota</taxon>
        <taxon>Bacilli</taxon>
        <taxon>Bacillales</taxon>
        <taxon>Alicyclobacillaceae</taxon>
        <taxon>Tumebacillus</taxon>
    </lineage>
</organism>
<keyword evidence="3 6" id="KW-0812">Transmembrane</keyword>
<evidence type="ECO:0000256" key="4">
    <source>
        <dbReference type="ARBA" id="ARBA00022989"/>
    </source>
</evidence>
<feature type="domain" description="NADH-Ubiquinone oxidoreductase (complex I) chain 5 N-terminal" evidence="9">
    <location>
        <begin position="66"/>
        <end position="116"/>
    </location>
</feature>
<evidence type="ECO:0000313" key="11">
    <source>
        <dbReference type="Proteomes" id="UP000245634"/>
    </source>
</evidence>
<dbReference type="GO" id="GO:0015990">
    <property type="term" value="P:electron transport coupled proton transport"/>
    <property type="evidence" value="ECO:0007669"/>
    <property type="project" value="TreeGrafter"/>
</dbReference>
<evidence type="ECO:0000259" key="9">
    <source>
        <dbReference type="Pfam" id="PF00662"/>
    </source>
</evidence>
<keyword evidence="11" id="KW-1185">Reference proteome</keyword>
<evidence type="ECO:0000313" key="10">
    <source>
        <dbReference type="EMBL" id="PWK16254.1"/>
    </source>
</evidence>
<sequence>MVQNAWLIPLFPLVAYLLLFVLGRRAQEGIVTAISVLAALAGFIVSLLILSDVHANGASAPYVFHWLTVGQNTLSMGFEVTPLNAMMLTVVTFISTLVLLFSKGYLHGDARYSVFYQYLNLFIFSMLGLVISPNLLQVYIFWELVGLCSFLLVGFWYFKPEAAAAAKKAFIVTRIGDVGLFIGIVLIYVATGTFEYSGVFEAFEAKKFAIDWITPDHFITLVAILMFIGAMGKSAQFPLHTWLPDAMEGPTPVSALIHAATMVAAGVYLVARAFPIFEASPDALTVIGIIGGITAIFAALIGLTQNDIKRVVAYSTVSQLGYMVMALGVSAYAASTFHLMTHAFFKALLFLAAGSVIHAIHHNQDIRFMGGLWKKLPLTGWTFLIGALALSGIPPFAGFWSKDEILLGALKSGNTTLFVLGLIAAFCTAFYIFRVFFMTFTGEFRGEKEVYEHAHESGSVMTIPLVLLSIMAIVAGLLNSPLTDHAFEHFIFGGGEEIGKVYDTEWWLAGLATVVALAGIGLSYLMYKSKSINPEALANGPLRPFYQLSLNKFYVDELYHVAIVKPVVWIGHILNFIDKWVVDGIVHLFGEGTYIGSLGLKYSQNGQVQTYGLVTLIGALLLIGAAMYAVGGVK</sequence>
<feature type="transmembrane region" description="Helical" evidence="7">
    <location>
        <begin position="114"/>
        <end position="133"/>
    </location>
</feature>
<name>A0A316DDZ5_9BACL</name>
<feature type="transmembrane region" description="Helical" evidence="7">
    <location>
        <begin position="283"/>
        <end position="304"/>
    </location>
</feature>
<comment type="subcellular location">
    <subcellularLocation>
        <location evidence="1">Cell membrane</location>
        <topology evidence="1">Multi-pass membrane protein</topology>
    </subcellularLocation>
    <subcellularLocation>
        <location evidence="6">Membrane</location>
        <topology evidence="6">Multi-pass membrane protein</topology>
    </subcellularLocation>
</comment>
<feature type="transmembrane region" description="Helical" evidence="7">
    <location>
        <begin position="506"/>
        <end position="527"/>
    </location>
</feature>
<dbReference type="AlphaFoldDB" id="A0A316DDZ5"/>
<dbReference type="OrthoDB" id="9807568at2"/>
<dbReference type="PRINTS" id="PR01434">
    <property type="entry name" value="NADHDHGNASE5"/>
</dbReference>